<proteinExistence type="predicted"/>
<protein>
    <submittedName>
        <fullName evidence="1">Uncharacterized protein</fullName>
    </submittedName>
</protein>
<dbReference type="EMBL" id="JAJFZP010000004">
    <property type="protein sequence ID" value="MCC3268231.1"/>
    <property type="molecule type" value="Genomic_DNA"/>
</dbReference>
<dbReference type="AlphaFoldDB" id="A0A9X1LZG9"/>
<gene>
    <name evidence="1" type="ORF">LJ751_02490</name>
</gene>
<reference evidence="1" key="1">
    <citation type="submission" date="2021-10" db="EMBL/GenBank/DDBJ databases">
        <title>Novel species in genus Arthrobacter.</title>
        <authorList>
            <person name="Liu Y."/>
        </authorList>
    </citation>
    <scope>NUCLEOTIDE SEQUENCE</scope>
    <source>
        <strain evidence="1">Zg-Y809</strain>
    </source>
</reference>
<evidence type="ECO:0000313" key="1">
    <source>
        <dbReference type="EMBL" id="MCC3268231.1"/>
    </source>
</evidence>
<dbReference type="RefSeq" id="WP_247098818.1">
    <property type="nucleotide sequence ID" value="NZ_CP095461.1"/>
</dbReference>
<organism evidence="1 2">
    <name type="scientific">Arthrobacter gengyunqii</name>
    <dbReference type="NCBI Taxonomy" id="2886940"/>
    <lineage>
        <taxon>Bacteria</taxon>
        <taxon>Bacillati</taxon>
        <taxon>Actinomycetota</taxon>
        <taxon>Actinomycetes</taxon>
        <taxon>Micrococcales</taxon>
        <taxon>Micrococcaceae</taxon>
        <taxon>Arthrobacter</taxon>
    </lineage>
</organism>
<evidence type="ECO:0000313" key="2">
    <source>
        <dbReference type="Proteomes" id="UP001139264"/>
    </source>
</evidence>
<dbReference type="Proteomes" id="UP001139264">
    <property type="component" value="Unassembled WGS sequence"/>
</dbReference>
<accession>A0A9X1LZG9</accession>
<sequence>MEQKPAGQQPMESIDSVLDSFFASSCIGKQIPTGVRYLRVGTHLRKYLETDGERILCPKDAVLLDLERSLEPDSAFARLFGAEVLAYALSGFLEPEWLLPDLQDRRTQVSLTPRLIQWLCNCHLLDPRRDRAAIHSTRAAAAWARRGPAHGGPR</sequence>
<comment type="caution">
    <text evidence="1">The sequence shown here is derived from an EMBL/GenBank/DDBJ whole genome shotgun (WGS) entry which is preliminary data.</text>
</comment>
<name>A0A9X1LZG9_9MICC</name>